<accession>A0A9K3NE94</accession>
<evidence type="ECO:0000313" key="2">
    <source>
        <dbReference type="Proteomes" id="UP000215914"/>
    </source>
</evidence>
<protein>
    <submittedName>
        <fullName evidence="1">Uncharacterized protein</fullName>
    </submittedName>
</protein>
<proteinExistence type="predicted"/>
<reference evidence="1" key="1">
    <citation type="journal article" date="2017" name="Nature">
        <title>The sunflower genome provides insights into oil metabolism, flowering and Asterid evolution.</title>
        <authorList>
            <person name="Badouin H."/>
            <person name="Gouzy J."/>
            <person name="Grassa C.J."/>
            <person name="Murat F."/>
            <person name="Staton S.E."/>
            <person name="Cottret L."/>
            <person name="Lelandais-Briere C."/>
            <person name="Owens G.L."/>
            <person name="Carrere S."/>
            <person name="Mayjonade B."/>
            <person name="Legrand L."/>
            <person name="Gill N."/>
            <person name="Kane N.C."/>
            <person name="Bowers J.E."/>
            <person name="Hubner S."/>
            <person name="Bellec A."/>
            <person name="Berard A."/>
            <person name="Berges H."/>
            <person name="Blanchet N."/>
            <person name="Boniface M.C."/>
            <person name="Brunel D."/>
            <person name="Catrice O."/>
            <person name="Chaidir N."/>
            <person name="Claudel C."/>
            <person name="Donnadieu C."/>
            <person name="Faraut T."/>
            <person name="Fievet G."/>
            <person name="Helmstetter N."/>
            <person name="King M."/>
            <person name="Knapp S.J."/>
            <person name="Lai Z."/>
            <person name="Le Paslier M.C."/>
            <person name="Lippi Y."/>
            <person name="Lorenzon L."/>
            <person name="Mandel J.R."/>
            <person name="Marage G."/>
            <person name="Marchand G."/>
            <person name="Marquand E."/>
            <person name="Bret-Mestries E."/>
            <person name="Morien E."/>
            <person name="Nambeesan S."/>
            <person name="Nguyen T."/>
            <person name="Pegot-Espagnet P."/>
            <person name="Pouilly N."/>
            <person name="Raftis F."/>
            <person name="Sallet E."/>
            <person name="Schiex T."/>
            <person name="Thomas J."/>
            <person name="Vandecasteele C."/>
            <person name="Vares D."/>
            <person name="Vear F."/>
            <person name="Vautrin S."/>
            <person name="Crespi M."/>
            <person name="Mangin B."/>
            <person name="Burke J.M."/>
            <person name="Salse J."/>
            <person name="Munos S."/>
            <person name="Vincourt P."/>
            <person name="Rieseberg L.H."/>
            <person name="Langlade N.B."/>
        </authorList>
    </citation>
    <scope>NUCLEOTIDE SEQUENCE</scope>
    <source>
        <tissue evidence="1">Leaves</tissue>
    </source>
</reference>
<organism evidence="1 2">
    <name type="scientific">Helianthus annuus</name>
    <name type="common">Common sunflower</name>
    <dbReference type="NCBI Taxonomy" id="4232"/>
    <lineage>
        <taxon>Eukaryota</taxon>
        <taxon>Viridiplantae</taxon>
        <taxon>Streptophyta</taxon>
        <taxon>Embryophyta</taxon>
        <taxon>Tracheophyta</taxon>
        <taxon>Spermatophyta</taxon>
        <taxon>Magnoliopsida</taxon>
        <taxon>eudicotyledons</taxon>
        <taxon>Gunneridae</taxon>
        <taxon>Pentapetalae</taxon>
        <taxon>asterids</taxon>
        <taxon>campanulids</taxon>
        <taxon>Asterales</taxon>
        <taxon>Asteraceae</taxon>
        <taxon>Asteroideae</taxon>
        <taxon>Heliantheae alliance</taxon>
        <taxon>Heliantheae</taxon>
        <taxon>Helianthus</taxon>
    </lineage>
</organism>
<keyword evidence="2" id="KW-1185">Reference proteome</keyword>
<dbReference type="AlphaFoldDB" id="A0A9K3NE94"/>
<comment type="caution">
    <text evidence="1">The sequence shown here is derived from an EMBL/GenBank/DDBJ whole genome shotgun (WGS) entry which is preliminary data.</text>
</comment>
<gene>
    <name evidence="1" type="ORF">HanXRQr2_Chr08g0358431</name>
</gene>
<dbReference type="Proteomes" id="UP000215914">
    <property type="component" value="Unassembled WGS sequence"/>
</dbReference>
<dbReference type="EMBL" id="MNCJ02000323">
    <property type="protein sequence ID" value="KAF5796999.1"/>
    <property type="molecule type" value="Genomic_DNA"/>
</dbReference>
<name>A0A9K3NE94_HELAN</name>
<sequence length="76" mass="8778">MLQPKIVGFELFKEYYEGDNDFGELFSKCINHVVDDFHLHKGFLFKSNRLCVPCHSIREVIIREVHEGGLAGHFGI</sequence>
<reference evidence="1" key="2">
    <citation type="submission" date="2020-06" db="EMBL/GenBank/DDBJ databases">
        <title>Helianthus annuus Genome sequencing and assembly Release 2.</title>
        <authorList>
            <person name="Gouzy J."/>
            <person name="Langlade N."/>
            <person name="Munos S."/>
        </authorList>
    </citation>
    <scope>NUCLEOTIDE SEQUENCE</scope>
    <source>
        <tissue evidence="1">Leaves</tissue>
    </source>
</reference>
<evidence type="ECO:0000313" key="1">
    <source>
        <dbReference type="EMBL" id="KAF5796999.1"/>
    </source>
</evidence>
<dbReference type="Gramene" id="mRNA:HanXRQr2_Chr08g0358431">
    <property type="protein sequence ID" value="CDS:HanXRQr2_Chr08g0358431.1"/>
    <property type="gene ID" value="HanXRQr2_Chr08g0358431"/>
</dbReference>